<evidence type="ECO:0000256" key="2">
    <source>
        <dbReference type="ARBA" id="ARBA00012757"/>
    </source>
</evidence>
<evidence type="ECO:0000313" key="5">
    <source>
        <dbReference type="EMBL" id="KAF9781800.1"/>
    </source>
</evidence>
<dbReference type="Gene3D" id="1.50.10.10">
    <property type="match status" value="1"/>
</dbReference>
<sequence length="177" mass="20513">SELYDVVDSALQNFMDPLERFEFIANGHIYYLNRSQPPLFSHTFDRYIKATNHTSILERALPLAELELEWWSTNRSITVTSSNISQMYNMFHFADYRTVTGVNLSEQQRSDLYAELARGAESGNVSTQLQKDFFLPSITRLGLHWSMAQATSGQSQIKRSRFQAQEAKHQEHHPRLL</sequence>
<reference evidence="5" key="2">
    <citation type="submission" date="2020-11" db="EMBL/GenBank/DDBJ databases">
        <authorList>
            <consortium name="DOE Joint Genome Institute"/>
            <person name="Kuo A."/>
            <person name="Miyauchi S."/>
            <person name="Kiss E."/>
            <person name="Drula E."/>
            <person name="Kohler A."/>
            <person name="Sanchez-Garcia M."/>
            <person name="Andreopoulos B."/>
            <person name="Barry K.W."/>
            <person name="Bonito G."/>
            <person name="Buee M."/>
            <person name="Carver A."/>
            <person name="Chen C."/>
            <person name="Cichocki N."/>
            <person name="Clum A."/>
            <person name="Culley D."/>
            <person name="Crous P.W."/>
            <person name="Fauchery L."/>
            <person name="Girlanda M."/>
            <person name="Hayes R."/>
            <person name="Keri Z."/>
            <person name="Labutti K."/>
            <person name="Lipzen A."/>
            <person name="Lombard V."/>
            <person name="Magnuson J."/>
            <person name="Maillard F."/>
            <person name="Morin E."/>
            <person name="Murat C."/>
            <person name="Nolan M."/>
            <person name="Ohm R."/>
            <person name="Pangilinan J."/>
            <person name="Pereira M."/>
            <person name="Perotto S."/>
            <person name="Peter M."/>
            <person name="Riley R."/>
            <person name="Sitrit Y."/>
            <person name="Stielow B."/>
            <person name="Szollosi G."/>
            <person name="Zifcakova L."/>
            <person name="Stursova M."/>
            <person name="Spatafora J.W."/>
            <person name="Tedersoo L."/>
            <person name="Vaario L.-M."/>
            <person name="Yamada A."/>
            <person name="Yan M."/>
            <person name="Wang P."/>
            <person name="Xu J."/>
            <person name="Bruns T."/>
            <person name="Baldrian P."/>
            <person name="Vilgalys R."/>
            <person name="Henrissat B."/>
            <person name="Grigoriev I.V."/>
            <person name="Hibbett D."/>
            <person name="Nagy L.G."/>
            <person name="Martin F.M."/>
        </authorList>
    </citation>
    <scope>NUCLEOTIDE SEQUENCE</scope>
    <source>
        <strain evidence="5">UH-Tt-Lm1</strain>
    </source>
</reference>
<dbReference type="PANTHER" id="PTHR23403">
    <property type="entry name" value="TREHALASE"/>
    <property type="match status" value="1"/>
</dbReference>
<organism evidence="5 6">
    <name type="scientific">Thelephora terrestris</name>
    <dbReference type="NCBI Taxonomy" id="56493"/>
    <lineage>
        <taxon>Eukaryota</taxon>
        <taxon>Fungi</taxon>
        <taxon>Dikarya</taxon>
        <taxon>Basidiomycota</taxon>
        <taxon>Agaricomycotina</taxon>
        <taxon>Agaricomycetes</taxon>
        <taxon>Thelephorales</taxon>
        <taxon>Thelephoraceae</taxon>
        <taxon>Thelephora</taxon>
    </lineage>
</organism>
<protein>
    <recommendedName>
        <fullName evidence="2">alpha,alpha-trehalase</fullName>
        <ecNumber evidence="2">3.2.1.28</ecNumber>
    </recommendedName>
    <alternativeName>
        <fullName evidence="3">Alpha,alpha-trehalase</fullName>
    </alternativeName>
    <alternativeName>
        <fullName evidence="4">Alpha,alpha-trehalose glucohydrolase</fullName>
    </alternativeName>
</protein>
<evidence type="ECO:0000256" key="1">
    <source>
        <dbReference type="ARBA" id="ARBA00005615"/>
    </source>
</evidence>
<dbReference type="Proteomes" id="UP000736335">
    <property type="component" value="Unassembled WGS sequence"/>
</dbReference>
<gene>
    <name evidence="5" type="ORF">BJ322DRAFT_1078392</name>
</gene>
<keyword evidence="6" id="KW-1185">Reference proteome</keyword>
<accession>A0A9P6L430</accession>
<dbReference type="InterPro" id="IPR012341">
    <property type="entry name" value="6hp_glycosidase-like_sf"/>
</dbReference>
<dbReference type="GO" id="GO:0005993">
    <property type="term" value="P:trehalose catabolic process"/>
    <property type="evidence" value="ECO:0007669"/>
    <property type="project" value="TreeGrafter"/>
</dbReference>
<dbReference type="EMBL" id="WIUZ02000013">
    <property type="protein sequence ID" value="KAF9781800.1"/>
    <property type="molecule type" value="Genomic_DNA"/>
</dbReference>
<evidence type="ECO:0000256" key="3">
    <source>
        <dbReference type="ARBA" id="ARBA00030473"/>
    </source>
</evidence>
<evidence type="ECO:0000313" key="6">
    <source>
        <dbReference type="Proteomes" id="UP000736335"/>
    </source>
</evidence>
<dbReference type="PANTHER" id="PTHR23403:SF1">
    <property type="entry name" value="TREHALASE"/>
    <property type="match status" value="1"/>
</dbReference>
<feature type="non-terminal residue" evidence="5">
    <location>
        <position position="177"/>
    </location>
</feature>
<comment type="caution">
    <text evidence="5">The sequence shown here is derived from an EMBL/GenBank/DDBJ whole genome shotgun (WGS) entry which is preliminary data.</text>
</comment>
<dbReference type="SUPFAM" id="SSF48208">
    <property type="entry name" value="Six-hairpin glycosidases"/>
    <property type="match status" value="1"/>
</dbReference>
<evidence type="ECO:0000256" key="4">
    <source>
        <dbReference type="ARBA" id="ARBA00031637"/>
    </source>
</evidence>
<dbReference type="InterPro" id="IPR001661">
    <property type="entry name" value="Glyco_hydro_37"/>
</dbReference>
<proteinExistence type="inferred from homology"/>
<dbReference type="InterPro" id="IPR008928">
    <property type="entry name" value="6-hairpin_glycosidase_sf"/>
</dbReference>
<reference evidence="5" key="1">
    <citation type="journal article" date="2020" name="Nat. Commun.">
        <title>Large-scale genome sequencing of mycorrhizal fungi provides insights into the early evolution of symbiotic traits.</title>
        <authorList>
            <person name="Miyauchi S."/>
            <person name="Kiss E."/>
            <person name="Kuo A."/>
            <person name="Drula E."/>
            <person name="Kohler A."/>
            <person name="Sanchez-Garcia M."/>
            <person name="Morin E."/>
            <person name="Andreopoulos B."/>
            <person name="Barry K.W."/>
            <person name="Bonito G."/>
            <person name="Buee M."/>
            <person name="Carver A."/>
            <person name="Chen C."/>
            <person name="Cichocki N."/>
            <person name="Clum A."/>
            <person name="Culley D."/>
            <person name="Crous P.W."/>
            <person name="Fauchery L."/>
            <person name="Girlanda M."/>
            <person name="Hayes R.D."/>
            <person name="Keri Z."/>
            <person name="LaButti K."/>
            <person name="Lipzen A."/>
            <person name="Lombard V."/>
            <person name="Magnuson J."/>
            <person name="Maillard F."/>
            <person name="Murat C."/>
            <person name="Nolan M."/>
            <person name="Ohm R.A."/>
            <person name="Pangilinan J."/>
            <person name="Pereira M.F."/>
            <person name="Perotto S."/>
            <person name="Peter M."/>
            <person name="Pfister S."/>
            <person name="Riley R."/>
            <person name="Sitrit Y."/>
            <person name="Stielow J.B."/>
            <person name="Szollosi G."/>
            <person name="Zifcakova L."/>
            <person name="Stursova M."/>
            <person name="Spatafora J.W."/>
            <person name="Tedersoo L."/>
            <person name="Vaario L.M."/>
            <person name="Yamada A."/>
            <person name="Yan M."/>
            <person name="Wang P."/>
            <person name="Xu J."/>
            <person name="Bruns T."/>
            <person name="Baldrian P."/>
            <person name="Vilgalys R."/>
            <person name="Dunand C."/>
            <person name="Henrissat B."/>
            <person name="Grigoriev I.V."/>
            <person name="Hibbett D."/>
            <person name="Nagy L.G."/>
            <person name="Martin F.M."/>
        </authorList>
    </citation>
    <scope>NUCLEOTIDE SEQUENCE</scope>
    <source>
        <strain evidence="5">UH-Tt-Lm1</strain>
    </source>
</reference>
<comment type="similarity">
    <text evidence="1">Belongs to the glycosyl hydrolase 37 family.</text>
</comment>
<dbReference type="OrthoDB" id="3542292at2759"/>
<dbReference type="AlphaFoldDB" id="A0A9P6L430"/>
<name>A0A9P6L430_9AGAM</name>
<dbReference type="GO" id="GO:0004555">
    <property type="term" value="F:alpha,alpha-trehalase activity"/>
    <property type="evidence" value="ECO:0007669"/>
    <property type="project" value="UniProtKB-EC"/>
</dbReference>
<dbReference type="EC" id="3.2.1.28" evidence="2"/>
<dbReference type="Pfam" id="PF01204">
    <property type="entry name" value="Trehalase"/>
    <property type="match status" value="1"/>
</dbReference>